<dbReference type="AlphaFoldDB" id="X1M1S1"/>
<evidence type="ECO:0000313" key="1">
    <source>
        <dbReference type="EMBL" id="GAI08620.1"/>
    </source>
</evidence>
<proteinExistence type="predicted"/>
<comment type="caution">
    <text evidence="1">The sequence shown here is derived from an EMBL/GenBank/DDBJ whole genome shotgun (WGS) entry which is preliminary data.</text>
</comment>
<reference evidence="1" key="1">
    <citation type="journal article" date="2014" name="Front. Microbiol.">
        <title>High frequency of phylogenetically diverse reductive dehalogenase-homologous genes in deep subseafloor sedimentary metagenomes.</title>
        <authorList>
            <person name="Kawai M."/>
            <person name="Futagami T."/>
            <person name="Toyoda A."/>
            <person name="Takaki Y."/>
            <person name="Nishi S."/>
            <person name="Hori S."/>
            <person name="Arai W."/>
            <person name="Tsubouchi T."/>
            <person name="Morono Y."/>
            <person name="Uchiyama I."/>
            <person name="Ito T."/>
            <person name="Fujiyama A."/>
            <person name="Inagaki F."/>
            <person name="Takami H."/>
        </authorList>
    </citation>
    <scope>NUCLEOTIDE SEQUENCE</scope>
    <source>
        <strain evidence="1">Expedition CK06-06</strain>
    </source>
</reference>
<feature type="non-terminal residue" evidence="1">
    <location>
        <position position="1"/>
    </location>
</feature>
<dbReference type="EMBL" id="BARV01012844">
    <property type="protein sequence ID" value="GAI08620.1"/>
    <property type="molecule type" value="Genomic_DNA"/>
</dbReference>
<name>X1M1S1_9ZZZZ</name>
<organism evidence="1">
    <name type="scientific">marine sediment metagenome</name>
    <dbReference type="NCBI Taxonomy" id="412755"/>
    <lineage>
        <taxon>unclassified sequences</taxon>
        <taxon>metagenomes</taxon>
        <taxon>ecological metagenomes</taxon>
    </lineage>
</organism>
<sequence>EHIELLALNKKNQKVKSIIKKKKGKIRKYGNFRVFSTDKILALTTLNNKEPKTEIFSFGDIL</sequence>
<gene>
    <name evidence="1" type="ORF">S06H3_23571</name>
</gene>
<protein>
    <submittedName>
        <fullName evidence="1">Uncharacterized protein</fullName>
    </submittedName>
</protein>
<accession>X1M1S1</accession>